<keyword evidence="7" id="KW-0732">Signal</keyword>
<keyword evidence="10" id="KW-1185">Reference proteome</keyword>
<dbReference type="PROSITE" id="PS51007">
    <property type="entry name" value="CYTC"/>
    <property type="match status" value="1"/>
</dbReference>
<dbReference type="PANTHER" id="PTHR33751:SF9">
    <property type="entry name" value="CYTOCHROME C4"/>
    <property type="match status" value="1"/>
</dbReference>
<dbReference type="InterPro" id="IPR036909">
    <property type="entry name" value="Cyt_c-like_dom_sf"/>
</dbReference>
<keyword evidence="4" id="KW-0249">Electron transport</keyword>
<evidence type="ECO:0000256" key="6">
    <source>
        <dbReference type="PROSITE-ProRule" id="PRU00433"/>
    </source>
</evidence>
<feature type="chain" id="PRO_5045849949" evidence="7">
    <location>
        <begin position="20"/>
        <end position="113"/>
    </location>
</feature>
<keyword evidence="5 6" id="KW-0408">Iron</keyword>
<protein>
    <submittedName>
        <fullName evidence="9">C-type cytochrome</fullName>
    </submittedName>
</protein>
<dbReference type="EMBL" id="JBHSMS010000034">
    <property type="protein sequence ID" value="MFC5511419.1"/>
    <property type="molecule type" value="Genomic_DNA"/>
</dbReference>
<dbReference type="InterPro" id="IPR009056">
    <property type="entry name" value="Cyt_c-like_dom"/>
</dbReference>
<evidence type="ECO:0000256" key="7">
    <source>
        <dbReference type="SAM" id="SignalP"/>
    </source>
</evidence>
<proteinExistence type="predicted"/>
<keyword evidence="2 6" id="KW-0349">Heme</keyword>
<feature type="domain" description="Cytochrome c" evidence="8">
    <location>
        <begin position="20"/>
        <end position="106"/>
    </location>
</feature>
<reference evidence="10" key="1">
    <citation type="journal article" date="2019" name="Int. J. Syst. Evol. Microbiol.">
        <title>The Global Catalogue of Microorganisms (GCM) 10K type strain sequencing project: providing services to taxonomists for standard genome sequencing and annotation.</title>
        <authorList>
            <consortium name="The Broad Institute Genomics Platform"/>
            <consortium name="The Broad Institute Genome Sequencing Center for Infectious Disease"/>
            <person name="Wu L."/>
            <person name="Ma J."/>
        </authorList>
    </citation>
    <scope>NUCLEOTIDE SEQUENCE [LARGE SCALE GENOMIC DNA]</scope>
    <source>
        <strain evidence="10">CCUG 38813</strain>
    </source>
</reference>
<gene>
    <name evidence="9" type="ORF">ACFPOU_09820</name>
</gene>
<evidence type="ECO:0000256" key="4">
    <source>
        <dbReference type="ARBA" id="ARBA00022982"/>
    </source>
</evidence>
<evidence type="ECO:0000313" key="9">
    <source>
        <dbReference type="EMBL" id="MFC5511419.1"/>
    </source>
</evidence>
<dbReference type="InterPro" id="IPR050597">
    <property type="entry name" value="Cytochrome_c_Oxidase_Subunit"/>
</dbReference>
<accession>A0ABW0PLP5</accession>
<name>A0ABW0PLP5_9BURK</name>
<sequence length="113" mass="11983">MKTLIIALALGAVSFTASAADIKRGEELAKKYNCASCHGADYNTPIDPSYPKLAGQHADYLKHALSAYKRGGDKANGRSNPIMAGFAKPLSNQDMADIGAYLASLPSQLVVRK</sequence>
<dbReference type="SUPFAM" id="SSF46626">
    <property type="entry name" value="Cytochrome c"/>
    <property type="match status" value="1"/>
</dbReference>
<evidence type="ECO:0000256" key="5">
    <source>
        <dbReference type="ARBA" id="ARBA00023004"/>
    </source>
</evidence>
<dbReference type="PANTHER" id="PTHR33751">
    <property type="entry name" value="CBB3-TYPE CYTOCHROME C OXIDASE SUBUNIT FIXP"/>
    <property type="match status" value="1"/>
</dbReference>
<evidence type="ECO:0000313" key="10">
    <source>
        <dbReference type="Proteomes" id="UP001596031"/>
    </source>
</evidence>
<evidence type="ECO:0000256" key="2">
    <source>
        <dbReference type="ARBA" id="ARBA00022617"/>
    </source>
</evidence>
<dbReference type="RefSeq" id="WP_379720017.1">
    <property type="nucleotide sequence ID" value="NZ_JBHSMS010000034.1"/>
</dbReference>
<comment type="caution">
    <text evidence="9">The sequence shown here is derived from an EMBL/GenBank/DDBJ whole genome shotgun (WGS) entry which is preliminary data.</text>
</comment>
<evidence type="ECO:0000256" key="3">
    <source>
        <dbReference type="ARBA" id="ARBA00022723"/>
    </source>
</evidence>
<dbReference type="Gene3D" id="1.10.760.10">
    <property type="entry name" value="Cytochrome c-like domain"/>
    <property type="match status" value="1"/>
</dbReference>
<keyword evidence="1" id="KW-0813">Transport</keyword>
<feature type="signal peptide" evidence="7">
    <location>
        <begin position="1"/>
        <end position="19"/>
    </location>
</feature>
<keyword evidence="3 6" id="KW-0479">Metal-binding</keyword>
<organism evidence="9 10">
    <name type="scientific">Massilia jejuensis</name>
    <dbReference type="NCBI Taxonomy" id="648894"/>
    <lineage>
        <taxon>Bacteria</taxon>
        <taxon>Pseudomonadati</taxon>
        <taxon>Pseudomonadota</taxon>
        <taxon>Betaproteobacteria</taxon>
        <taxon>Burkholderiales</taxon>
        <taxon>Oxalobacteraceae</taxon>
        <taxon>Telluria group</taxon>
        <taxon>Massilia</taxon>
    </lineage>
</organism>
<evidence type="ECO:0000256" key="1">
    <source>
        <dbReference type="ARBA" id="ARBA00022448"/>
    </source>
</evidence>
<dbReference type="Proteomes" id="UP001596031">
    <property type="component" value="Unassembled WGS sequence"/>
</dbReference>
<dbReference type="Pfam" id="PF00034">
    <property type="entry name" value="Cytochrom_C"/>
    <property type="match status" value="1"/>
</dbReference>
<evidence type="ECO:0000259" key="8">
    <source>
        <dbReference type="PROSITE" id="PS51007"/>
    </source>
</evidence>